<proteinExistence type="predicted"/>
<dbReference type="EMBL" id="BK015771">
    <property type="protein sequence ID" value="DAE24258.1"/>
    <property type="molecule type" value="Genomic_DNA"/>
</dbReference>
<organism evidence="1">
    <name type="scientific">Siphoviridae sp. ctJhT5</name>
    <dbReference type="NCBI Taxonomy" id="2826242"/>
    <lineage>
        <taxon>Viruses</taxon>
        <taxon>Duplodnaviria</taxon>
        <taxon>Heunggongvirae</taxon>
        <taxon>Uroviricota</taxon>
        <taxon>Caudoviricetes</taxon>
    </lineage>
</organism>
<name>A0A8S5QZC1_9CAUD</name>
<sequence>MKEMNNIDEKKSAYLKKFDRENDLSELGWGESKRYGEEIVELLQEKEGLTYEEAYASLQYAYNLLKYKSNFVELRK</sequence>
<accession>A0A8S5QZC1</accession>
<protein>
    <submittedName>
        <fullName evidence="1">Uncharacterized protein</fullName>
    </submittedName>
</protein>
<evidence type="ECO:0000313" key="1">
    <source>
        <dbReference type="EMBL" id="DAE24258.1"/>
    </source>
</evidence>
<reference evidence="1" key="1">
    <citation type="journal article" date="2021" name="Proc. Natl. Acad. Sci. U.S.A.">
        <title>A Catalog of Tens of Thousands of Viruses from Human Metagenomes Reveals Hidden Associations with Chronic Diseases.</title>
        <authorList>
            <person name="Tisza M.J."/>
            <person name="Buck C.B."/>
        </authorList>
    </citation>
    <scope>NUCLEOTIDE SEQUENCE</scope>
    <source>
        <strain evidence="1">CtJhT5</strain>
    </source>
</reference>